<dbReference type="GO" id="GO:0016787">
    <property type="term" value="F:hydrolase activity"/>
    <property type="evidence" value="ECO:0007669"/>
    <property type="project" value="UniProtKB-KW"/>
</dbReference>
<evidence type="ECO:0000313" key="3">
    <source>
        <dbReference type="Proteomes" id="UP000469670"/>
    </source>
</evidence>
<organism evidence="2 3">
    <name type="scientific">Streptomyces parvus</name>
    <dbReference type="NCBI Taxonomy" id="66428"/>
    <lineage>
        <taxon>Bacteria</taxon>
        <taxon>Bacillati</taxon>
        <taxon>Actinomycetota</taxon>
        <taxon>Actinomycetes</taxon>
        <taxon>Kitasatosporales</taxon>
        <taxon>Streptomycetaceae</taxon>
        <taxon>Streptomyces</taxon>
    </lineage>
</organism>
<keyword evidence="2" id="KW-0378">Hydrolase</keyword>
<name>A0A7K3S0V9_9ACTN</name>
<dbReference type="AlphaFoldDB" id="A0A7K3S0V9"/>
<reference evidence="2 3" key="1">
    <citation type="submission" date="2020-01" db="EMBL/GenBank/DDBJ databases">
        <title>Insect and environment-associated Actinomycetes.</title>
        <authorList>
            <person name="Currrie C."/>
            <person name="Chevrette M."/>
            <person name="Carlson C."/>
            <person name="Stubbendieck R."/>
            <person name="Wendt-Pienkowski E."/>
        </authorList>
    </citation>
    <scope>NUCLEOTIDE SEQUENCE [LARGE SCALE GENOMIC DNA]</scope>
    <source>
        <strain evidence="2 3">SID7590</strain>
    </source>
</reference>
<gene>
    <name evidence="2" type="ORF">G3I50_22850</name>
</gene>
<evidence type="ECO:0000256" key="1">
    <source>
        <dbReference type="SAM" id="MobiDB-lite"/>
    </source>
</evidence>
<protein>
    <submittedName>
        <fullName evidence="2">Alpha/beta hydrolase</fullName>
    </submittedName>
</protein>
<feature type="compositionally biased region" description="Low complexity" evidence="1">
    <location>
        <begin position="8"/>
        <end position="17"/>
    </location>
</feature>
<feature type="region of interest" description="Disordered" evidence="1">
    <location>
        <begin position="1"/>
        <end position="24"/>
    </location>
</feature>
<dbReference type="Proteomes" id="UP000469670">
    <property type="component" value="Unassembled WGS sequence"/>
</dbReference>
<proteinExistence type="predicted"/>
<evidence type="ECO:0000313" key="2">
    <source>
        <dbReference type="EMBL" id="NEC21058.1"/>
    </source>
</evidence>
<comment type="caution">
    <text evidence="2">The sequence shown here is derived from an EMBL/GenBank/DDBJ whole genome shotgun (WGS) entry which is preliminary data.</text>
</comment>
<accession>A0A7K3S0V9</accession>
<feature type="non-terminal residue" evidence="2">
    <location>
        <position position="40"/>
    </location>
</feature>
<dbReference type="EMBL" id="JAAGMP010001012">
    <property type="protein sequence ID" value="NEC21058.1"/>
    <property type="molecule type" value="Genomic_DNA"/>
</dbReference>
<sequence>MPHHPNLDAEMAAALAADPPPPTVLDGLPYEELAALRAER</sequence>